<feature type="domain" description="S1 motif" evidence="1">
    <location>
        <begin position="18"/>
        <end position="83"/>
    </location>
</feature>
<dbReference type="InterPro" id="IPR012340">
    <property type="entry name" value="NA-bd_OB-fold"/>
</dbReference>
<gene>
    <name evidence="2" type="ORF">DLM65_11160</name>
</gene>
<keyword evidence="2" id="KW-0689">Ribosomal protein</keyword>
<dbReference type="EMBL" id="QHBU01000213">
    <property type="protein sequence ID" value="PZR79276.1"/>
    <property type="molecule type" value="Genomic_DNA"/>
</dbReference>
<evidence type="ECO:0000313" key="3">
    <source>
        <dbReference type="Proteomes" id="UP000248724"/>
    </source>
</evidence>
<dbReference type="AlphaFoldDB" id="A0A2W5Z8W4"/>
<dbReference type="SMART" id="SM00316">
    <property type="entry name" value="S1"/>
    <property type="match status" value="1"/>
</dbReference>
<dbReference type="GO" id="GO:0005840">
    <property type="term" value="C:ribosome"/>
    <property type="evidence" value="ECO:0007669"/>
    <property type="project" value="UniProtKB-KW"/>
</dbReference>
<dbReference type="Gene3D" id="2.40.50.140">
    <property type="entry name" value="Nucleic acid-binding proteins"/>
    <property type="match status" value="1"/>
</dbReference>
<dbReference type="Pfam" id="PF00575">
    <property type="entry name" value="S1"/>
    <property type="match status" value="1"/>
</dbReference>
<proteinExistence type="predicted"/>
<reference evidence="2 3" key="1">
    <citation type="journal article" date="2017" name="Nature">
        <title>Atmospheric trace gases support primary production in Antarctic desert surface soil.</title>
        <authorList>
            <person name="Ji M."/>
            <person name="Greening C."/>
            <person name="Vanwonterghem I."/>
            <person name="Carere C.R."/>
            <person name="Bay S.K."/>
            <person name="Steen J.A."/>
            <person name="Montgomery K."/>
            <person name="Lines T."/>
            <person name="Beardall J."/>
            <person name="van Dorst J."/>
            <person name="Snape I."/>
            <person name="Stott M.B."/>
            <person name="Hugenholtz P."/>
            <person name="Ferrari B.C."/>
        </authorList>
    </citation>
    <scope>NUCLEOTIDE SEQUENCE [LARGE SCALE GENOMIC DNA]</scope>
    <source>
        <strain evidence="2">RRmetagenome_bin12</strain>
    </source>
</reference>
<dbReference type="GO" id="GO:0003676">
    <property type="term" value="F:nucleic acid binding"/>
    <property type="evidence" value="ECO:0007669"/>
    <property type="project" value="InterPro"/>
</dbReference>
<dbReference type="InterPro" id="IPR003029">
    <property type="entry name" value="S1_domain"/>
</dbReference>
<dbReference type="PROSITE" id="PS50126">
    <property type="entry name" value="S1"/>
    <property type="match status" value="1"/>
</dbReference>
<feature type="non-terminal residue" evidence="2">
    <location>
        <position position="83"/>
    </location>
</feature>
<dbReference type="CDD" id="cd05687">
    <property type="entry name" value="S1_RPS1_repeat_ec1_hs1"/>
    <property type="match status" value="1"/>
</dbReference>
<organism evidence="2 3">
    <name type="scientific">Candidatus Aeolococcus gillhamiae</name>
    <dbReference type="NCBI Taxonomy" id="3127015"/>
    <lineage>
        <taxon>Bacteria</taxon>
        <taxon>Bacillati</taxon>
        <taxon>Candidatus Dormiibacterota</taxon>
        <taxon>Candidatus Dormibacteria</taxon>
        <taxon>Candidatus Aeolococcales</taxon>
        <taxon>Candidatus Aeolococcaceae</taxon>
        <taxon>Candidatus Aeolococcus</taxon>
    </lineage>
</organism>
<name>A0A2W5Z8W4_9BACT</name>
<comment type="caution">
    <text evidence="2">The sequence shown here is derived from an EMBL/GenBank/DDBJ whole genome shotgun (WGS) entry which is preliminary data.</text>
</comment>
<evidence type="ECO:0000259" key="1">
    <source>
        <dbReference type="PROSITE" id="PS50126"/>
    </source>
</evidence>
<dbReference type="Proteomes" id="UP000248724">
    <property type="component" value="Unassembled WGS sequence"/>
</dbReference>
<protein>
    <submittedName>
        <fullName evidence="2">30S ribosomal protein S1</fullName>
    </submittedName>
</protein>
<dbReference type="SUPFAM" id="SSF50249">
    <property type="entry name" value="Nucleic acid-binding proteins"/>
    <property type="match status" value="1"/>
</dbReference>
<evidence type="ECO:0000313" key="2">
    <source>
        <dbReference type="EMBL" id="PZR79276.1"/>
    </source>
</evidence>
<keyword evidence="2" id="KW-0687">Ribonucleoprotein</keyword>
<accession>A0A2W5Z8W4</accession>
<sequence length="83" mass="8900">MEQLLAEEEHVIRALAHGDIVDGTVVRVDPDEVLVDIGAKSEGVISNRELSARGEAPVVLNPGDQVKVYVVQPENEDGNVVLS</sequence>